<dbReference type="InterPro" id="IPR000639">
    <property type="entry name" value="Epox_hydrolase-like"/>
</dbReference>
<evidence type="ECO:0000259" key="2">
    <source>
        <dbReference type="Pfam" id="PF00561"/>
    </source>
</evidence>
<evidence type="ECO:0000256" key="1">
    <source>
        <dbReference type="ARBA" id="ARBA00022801"/>
    </source>
</evidence>
<organism evidence="3">
    <name type="scientific">marine metagenome</name>
    <dbReference type="NCBI Taxonomy" id="408172"/>
    <lineage>
        <taxon>unclassified sequences</taxon>
        <taxon>metagenomes</taxon>
        <taxon>ecological metagenomes</taxon>
    </lineage>
</organism>
<feature type="domain" description="AB hydrolase-1" evidence="2">
    <location>
        <begin position="89"/>
        <end position="410"/>
    </location>
</feature>
<dbReference type="Pfam" id="PF00561">
    <property type="entry name" value="Abhydrolase_1"/>
    <property type="match status" value="1"/>
</dbReference>
<evidence type="ECO:0000313" key="3">
    <source>
        <dbReference type="EMBL" id="SUZ75506.1"/>
    </source>
</evidence>
<name>A0A381Q857_9ZZZZ</name>
<dbReference type="InterPro" id="IPR029058">
    <property type="entry name" value="AB_hydrolase_fold"/>
</dbReference>
<protein>
    <recommendedName>
        <fullName evidence="2">AB hydrolase-1 domain-containing protein</fullName>
    </recommendedName>
</protein>
<dbReference type="Gene3D" id="3.40.50.1820">
    <property type="entry name" value="alpha/beta hydrolase"/>
    <property type="match status" value="1"/>
</dbReference>
<reference evidence="3" key="1">
    <citation type="submission" date="2018-05" db="EMBL/GenBank/DDBJ databases">
        <authorList>
            <person name="Lanie J.A."/>
            <person name="Ng W.-L."/>
            <person name="Kazmierczak K.M."/>
            <person name="Andrzejewski T.M."/>
            <person name="Davidsen T.M."/>
            <person name="Wayne K.J."/>
            <person name="Tettelin H."/>
            <person name="Glass J.I."/>
            <person name="Rusch D."/>
            <person name="Podicherti R."/>
            <person name="Tsui H.-C.T."/>
            <person name="Winkler M.E."/>
        </authorList>
    </citation>
    <scope>NUCLEOTIDE SEQUENCE</scope>
</reference>
<dbReference type="PRINTS" id="PR00412">
    <property type="entry name" value="EPOXHYDRLASE"/>
</dbReference>
<dbReference type="AlphaFoldDB" id="A0A381Q857"/>
<proteinExistence type="predicted"/>
<dbReference type="EMBL" id="UINC01001248">
    <property type="protein sequence ID" value="SUZ75506.1"/>
    <property type="molecule type" value="Genomic_DNA"/>
</dbReference>
<gene>
    <name evidence="3" type="ORF">METZ01_LOCUS28360</name>
</gene>
<accession>A0A381Q857</accession>
<dbReference type="PRINTS" id="PR00111">
    <property type="entry name" value="ABHYDROLASE"/>
</dbReference>
<dbReference type="InterPro" id="IPR000073">
    <property type="entry name" value="AB_hydrolase_1"/>
</dbReference>
<dbReference type="PANTHER" id="PTHR43329">
    <property type="entry name" value="EPOXIDE HYDROLASE"/>
    <property type="match status" value="1"/>
</dbReference>
<dbReference type="GO" id="GO:0016787">
    <property type="term" value="F:hydrolase activity"/>
    <property type="evidence" value="ECO:0007669"/>
    <property type="project" value="UniProtKB-KW"/>
</dbReference>
<dbReference type="SUPFAM" id="SSF53474">
    <property type="entry name" value="alpha/beta-Hydrolases"/>
    <property type="match status" value="1"/>
</dbReference>
<keyword evidence="1" id="KW-0378">Hydrolase</keyword>
<sequence length="426" mass="46749">MTRRQLIQGLAAMAPAAAAVTIRPTGGSLMAADIGASTARSPATRTQEFGPLSADVLPDGVRSRFVDNINGLRVHVLEAGYEGGRRPGLLLLHGFPELAYSWRNVMVPLAEAGYHVIAPDLRGYGRTTGWDDDYDGDLASFRRLNVVRDALGLVSAFGYRSLPVIGHDFGSPVAAWCAVVRPDVFTSVALMSAPFGGTSSLPFDTADNPPPQRSPGYNLTAELANLPRPRKHYQRYYTTREANENMWHPPQGLQAFIRGYYHYKSADWTDNKPFRLASRTAAEMAQMPTYYIMDLADGMAETVAKNMPTAAQIAANTWLPDNELQVYVEEYGRTGFQGGLNHYRSGGLGAQEQQLFAGRTIDQPSLFIAGASDWGSYQSPGALERMQNEACTDMRAVHMVEGAGHWVQQEQPEATSRLLIEFLRSL</sequence>